<dbReference type="InterPro" id="IPR046956">
    <property type="entry name" value="RLP23-like"/>
</dbReference>
<feature type="domain" description="Leucine-rich repeat-containing N-terminal plant-type" evidence="10">
    <location>
        <begin position="26"/>
        <end position="61"/>
    </location>
</feature>
<dbReference type="InterPro" id="IPR032675">
    <property type="entry name" value="LRR_dom_sf"/>
</dbReference>
<evidence type="ECO:0000256" key="4">
    <source>
        <dbReference type="ARBA" id="ARBA00022729"/>
    </source>
</evidence>
<dbReference type="GO" id="GO:0016020">
    <property type="term" value="C:membrane"/>
    <property type="evidence" value="ECO:0007669"/>
    <property type="project" value="UniProtKB-SubCell"/>
</dbReference>
<name>A0A6P5RRX0_PRUAV</name>
<accession>A0A6P5RRX0</accession>
<evidence type="ECO:0000259" key="10">
    <source>
        <dbReference type="Pfam" id="PF08263"/>
    </source>
</evidence>
<evidence type="ECO:0000256" key="9">
    <source>
        <dbReference type="ARBA" id="ARBA00023180"/>
    </source>
</evidence>
<dbReference type="InterPro" id="IPR013210">
    <property type="entry name" value="LRR_N_plant-typ"/>
</dbReference>
<keyword evidence="6" id="KW-1133">Transmembrane helix</keyword>
<evidence type="ECO:0000256" key="8">
    <source>
        <dbReference type="ARBA" id="ARBA00023170"/>
    </source>
</evidence>
<keyword evidence="11" id="KW-1185">Reference proteome</keyword>
<keyword evidence="8" id="KW-0675">Receptor</keyword>
<dbReference type="Gramene" id="Pav_sc0000020.1_g090.1.br:mrna">
    <property type="protein sequence ID" value="Pav_sc0000020.1_g090.1.br:CDS:1"/>
    <property type="gene ID" value="Pav_sc0000020.1_g090.1.br"/>
</dbReference>
<evidence type="ECO:0000313" key="12">
    <source>
        <dbReference type="RefSeq" id="XP_021805327.1"/>
    </source>
</evidence>
<evidence type="ECO:0000256" key="6">
    <source>
        <dbReference type="ARBA" id="ARBA00022989"/>
    </source>
</evidence>
<evidence type="ECO:0000256" key="1">
    <source>
        <dbReference type="ARBA" id="ARBA00004479"/>
    </source>
</evidence>
<dbReference type="Gene3D" id="3.80.10.10">
    <property type="entry name" value="Ribonuclease Inhibitor"/>
    <property type="match status" value="1"/>
</dbReference>
<dbReference type="KEGG" id="pavi:110749522"/>
<keyword evidence="2" id="KW-0433">Leucine-rich repeat</keyword>
<keyword evidence="3" id="KW-0812">Transmembrane</keyword>
<reference evidence="12" key="1">
    <citation type="submission" date="2025-08" db="UniProtKB">
        <authorList>
            <consortium name="RefSeq"/>
        </authorList>
    </citation>
    <scope>IDENTIFICATION</scope>
</reference>
<evidence type="ECO:0000256" key="7">
    <source>
        <dbReference type="ARBA" id="ARBA00023136"/>
    </source>
</evidence>
<evidence type="ECO:0000313" key="11">
    <source>
        <dbReference type="Proteomes" id="UP000515124"/>
    </source>
</evidence>
<organism evidence="11 12">
    <name type="scientific">Prunus avium</name>
    <name type="common">Cherry</name>
    <name type="synonym">Cerasus avium</name>
    <dbReference type="NCBI Taxonomy" id="42229"/>
    <lineage>
        <taxon>Eukaryota</taxon>
        <taxon>Viridiplantae</taxon>
        <taxon>Streptophyta</taxon>
        <taxon>Embryophyta</taxon>
        <taxon>Tracheophyta</taxon>
        <taxon>Spermatophyta</taxon>
        <taxon>Magnoliopsida</taxon>
        <taxon>eudicotyledons</taxon>
        <taxon>Gunneridae</taxon>
        <taxon>Pentapetalae</taxon>
        <taxon>rosids</taxon>
        <taxon>fabids</taxon>
        <taxon>Rosales</taxon>
        <taxon>Rosaceae</taxon>
        <taxon>Amygdaloideae</taxon>
        <taxon>Amygdaleae</taxon>
        <taxon>Prunus</taxon>
    </lineage>
</organism>
<dbReference type="PANTHER" id="PTHR48063">
    <property type="entry name" value="LRR RECEPTOR-LIKE KINASE"/>
    <property type="match status" value="1"/>
</dbReference>
<dbReference type="InterPro" id="IPR001611">
    <property type="entry name" value="Leu-rich_rpt"/>
</dbReference>
<protein>
    <submittedName>
        <fullName evidence="12">Polygalacturonase inhibitor 2-like</fullName>
    </submittedName>
</protein>
<dbReference type="PANTHER" id="PTHR48063:SF90">
    <property type="entry name" value="OS11G0565920 PROTEIN"/>
    <property type="match status" value="1"/>
</dbReference>
<keyword evidence="4" id="KW-0732">Signal</keyword>
<keyword evidence="9" id="KW-0325">Glycoprotein</keyword>
<keyword evidence="5" id="KW-0677">Repeat</keyword>
<dbReference type="Pfam" id="PF00560">
    <property type="entry name" value="LRR_1"/>
    <property type="match status" value="2"/>
</dbReference>
<gene>
    <name evidence="12" type="primary">LOC110749522</name>
</gene>
<dbReference type="Proteomes" id="UP000515124">
    <property type="component" value="Unplaced"/>
</dbReference>
<dbReference type="SUPFAM" id="SSF52058">
    <property type="entry name" value="L domain-like"/>
    <property type="match status" value="1"/>
</dbReference>
<dbReference type="GeneID" id="110749522"/>
<keyword evidence="7" id="KW-0472">Membrane</keyword>
<dbReference type="Pfam" id="PF08263">
    <property type="entry name" value="LRRNT_2"/>
    <property type="match status" value="1"/>
</dbReference>
<comment type="subcellular location">
    <subcellularLocation>
        <location evidence="1">Membrane</location>
        <topology evidence="1">Single-pass type I membrane protein</topology>
    </subcellularLocation>
</comment>
<dbReference type="RefSeq" id="XP_021805327.1">
    <property type="nucleotide sequence ID" value="XM_021949635.1"/>
</dbReference>
<evidence type="ECO:0000256" key="2">
    <source>
        <dbReference type="ARBA" id="ARBA00022614"/>
    </source>
</evidence>
<sequence>MHTSSNFCFCLVDGVPSTSSVRSCIKEERSALLSFKQDLKDPSGRLSSWVSLDCCQWEGISYTNHTGQVAKLNLRNPYPYLIYEYDDLMNEDLAWDQLAYNQSCLGGKINPSLLSLKYLNYLDLSYNDFDGIHIPKFFGELKSLRYLNISSASFSGEIPPSIGNLSNLKTMVAA</sequence>
<evidence type="ECO:0000256" key="5">
    <source>
        <dbReference type="ARBA" id="ARBA00022737"/>
    </source>
</evidence>
<evidence type="ECO:0000256" key="3">
    <source>
        <dbReference type="ARBA" id="ARBA00022692"/>
    </source>
</evidence>
<proteinExistence type="predicted"/>
<dbReference type="AlphaFoldDB" id="A0A6P5RRX0"/>